<reference evidence="2 3" key="1">
    <citation type="submission" date="2017-05" db="EMBL/GenBank/DDBJ databases">
        <authorList>
            <person name="Song R."/>
            <person name="Chenine A.L."/>
            <person name="Ruprecht R.M."/>
        </authorList>
    </citation>
    <scope>NUCLEOTIDE SEQUENCE [LARGE SCALE GENOMIC DNA]</scope>
    <source>
        <strain evidence="2 3">CECT 8898</strain>
    </source>
</reference>
<evidence type="ECO:0000313" key="2">
    <source>
        <dbReference type="EMBL" id="SMX31761.1"/>
    </source>
</evidence>
<protein>
    <recommendedName>
        <fullName evidence="4">Photosynthetic complex assembly protein</fullName>
    </recommendedName>
</protein>
<dbReference type="NCBIfam" id="TIGR03054">
    <property type="entry name" value="photo_alph_chp1"/>
    <property type="match status" value="1"/>
</dbReference>
<evidence type="ECO:0000313" key="3">
    <source>
        <dbReference type="Proteomes" id="UP000207598"/>
    </source>
</evidence>
<dbReference type="Proteomes" id="UP000207598">
    <property type="component" value="Unassembled WGS sequence"/>
</dbReference>
<gene>
    <name evidence="2" type="ORF">MAA8898_00030</name>
</gene>
<accession>A0A238JM90</accession>
<dbReference type="InterPro" id="IPR017495">
    <property type="entry name" value="PuhC"/>
</dbReference>
<dbReference type="AlphaFoldDB" id="A0A238JM90"/>
<dbReference type="OrthoDB" id="7848123at2"/>
<organism evidence="2 3">
    <name type="scientific">Maliponia aquimaris</name>
    <dbReference type="NCBI Taxonomy" id="1673631"/>
    <lineage>
        <taxon>Bacteria</taxon>
        <taxon>Pseudomonadati</taxon>
        <taxon>Pseudomonadota</taxon>
        <taxon>Alphaproteobacteria</taxon>
        <taxon>Rhodobacterales</taxon>
        <taxon>Paracoccaceae</taxon>
        <taxon>Maliponia</taxon>
    </lineage>
</organism>
<keyword evidence="1" id="KW-0812">Transmembrane</keyword>
<proteinExistence type="predicted"/>
<evidence type="ECO:0008006" key="4">
    <source>
        <dbReference type="Google" id="ProtNLM"/>
    </source>
</evidence>
<name>A0A238JM90_9RHOB</name>
<sequence length="173" mass="18539">MTHSTDAPRFHTDEANRVPRLMVRAVLALILSTLALVSWSVMTRQPLDSLPPISPLKAQRAFSLDSDLTGAVRVFDATGALLADLTPEQGGFIAGVHRVILHERGKARLPEDGPVLLQAYENGRMAIIDPATGWRADLMGFGADNARAFARLLAQPRTASPGQTPDAAPTAQP</sequence>
<keyword evidence="3" id="KW-1185">Reference proteome</keyword>
<dbReference type="RefSeq" id="WP_094018948.1">
    <property type="nucleotide sequence ID" value="NZ_FXYF01000001.1"/>
</dbReference>
<keyword evidence="1" id="KW-1133">Transmembrane helix</keyword>
<dbReference type="EMBL" id="FXYF01000001">
    <property type="protein sequence ID" value="SMX31761.1"/>
    <property type="molecule type" value="Genomic_DNA"/>
</dbReference>
<feature type="transmembrane region" description="Helical" evidence="1">
    <location>
        <begin position="21"/>
        <end position="42"/>
    </location>
</feature>
<keyword evidence="1" id="KW-0472">Membrane</keyword>
<evidence type="ECO:0000256" key="1">
    <source>
        <dbReference type="SAM" id="Phobius"/>
    </source>
</evidence>